<keyword evidence="9" id="KW-0812">Transmembrane</keyword>
<evidence type="ECO:0000256" key="3">
    <source>
        <dbReference type="ARBA" id="ARBA00013133"/>
    </source>
</evidence>
<dbReference type="Proteomes" id="UP000817658">
    <property type="component" value="Chromosome 1"/>
</dbReference>
<protein>
    <recommendedName>
        <fullName evidence="3">cysteine dioxygenase</fullName>
        <ecNumber evidence="3">1.13.11.20</ecNumber>
    </recommendedName>
</protein>
<keyword evidence="9" id="KW-0472">Membrane</keyword>
<feature type="region of interest" description="Disordered" evidence="8">
    <location>
        <begin position="1"/>
        <end position="26"/>
    </location>
</feature>
<dbReference type="GO" id="GO:0017172">
    <property type="term" value="F:cysteine dioxygenase activity"/>
    <property type="evidence" value="ECO:0007669"/>
    <property type="project" value="UniProtKB-EC"/>
</dbReference>
<dbReference type="PANTHER" id="PTHR22966">
    <property type="entry name" value="2-AMINOETHANETHIOL DIOXYGENASE"/>
    <property type="match status" value="1"/>
</dbReference>
<proteinExistence type="inferred from homology"/>
<organism evidence="10">
    <name type="scientific">Oryza sativa subsp. japonica</name>
    <name type="common">Rice</name>
    <dbReference type="NCBI Taxonomy" id="39947"/>
    <lineage>
        <taxon>Eukaryota</taxon>
        <taxon>Viridiplantae</taxon>
        <taxon>Streptophyta</taxon>
        <taxon>Embryophyta</taxon>
        <taxon>Tracheophyta</taxon>
        <taxon>Spermatophyta</taxon>
        <taxon>Magnoliopsida</taxon>
        <taxon>Liliopsida</taxon>
        <taxon>Poales</taxon>
        <taxon>Poaceae</taxon>
        <taxon>BOP clade</taxon>
        <taxon>Oryzoideae</taxon>
        <taxon>Oryzeae</taxon>
        <taxon>Oryzinae</taxon>
        <taxon>Oryza</taxon>
        <taxon>Oryza sativa</taxon>
    </lineage>
</organism>
<evidence type="ECO:0000256" key="2">
    <source>
        <dbReference type="ARBA" id="ARBA00006622"/>
    </source>
</evidence>
<dbReference type="PANTHER" id="PTHR22966:SF29">
    <property type="entry name" value="PLANT CYSTEINE OXIDASE 3"/>
    <property type="match status" value="1"/>
</dbReference>
<keyword evidence="4" id="KW-0479">Metal-binding</keyword>
<feature type="transmembrane region" description="Helical" evidence="9">
    <location>
        <begin position="1176"/>
        <end position="1198"/>
    </location>
</feature>
<comment type="cofactor">
    <cofactor evidence="1">
        <name>Fe(2+)</name>
        <dbReference type="ChEBI" id="CHEBI:29033"/>
    </cofactor>
</comment>
<keyword evidence="5" id="KW-0560">Oxidoreductase</keyword>
<accession>Q5SMZ5</accession>
<dbReference type="InterPro" id="IPR012864">
    <property type="entry name" value="PCO/ADO"/>
</dbReference>
<evidence type="ECO:0000256" key="7">
    <source>
        <dbReference type="ARBA" id="ARBA00024284"/>
    </source>
</evidence>
<evidence type="ECO:0000313" key="10">
    <source>
        <dbReference type="EMBL" id="BAD72409.1"/>
    </source>
</evidence>
<dbReference type="GO" id="GO:0046872">
    <property type="term" value="F:metal ion binding"/>
    <property type="evidence" value="ECO:0007669"/>
    <property type="project" value="UniProtKB-KW"/>
</dbReference>
<reference evidence="10" key="1">
    <citation type="journal article" date="2002" name="Nature">
        <title>The genome sequence and structure of rice chromosome 1.</title>
        <authorList>
            <person name="Sasaki T."/>
            <person name="Matsumoto T."/>
            <person name="Yamamoto K."/>
            <person name="Sakata K."/>
            <person name="Baba T."/>
            <person name="Katayose Y."/>
            <person name="Wu J."/>
            <person name="Niimura Y."/>
            <person name="Cheng Z."/>
            <person name="Nagamura Y."/>
            <person name="Antonio B.A."/>
            <person name="Kanamori H."/>
            <person name="Hosokawa S."/>
            <person name="Masukawa M."/>
            <person name="Arikawa K."/>
            <person name="Chiden Y."/>
            <person name="Hayashi M."/>
            <person name="Okamoto M."/>
            <person name="Ando T."/>
            <person name="Aoki H."/>
            <person name="Arita K."/>
            <person name="Hamada M."/>
            <person name="Harada C."/>
            <person name="Hijishita S."/>
            <person name="Honda M."/>
            <person name="Ichikawa Y."/>
            <person name="Idonuma A."/>
            <person name="Iijima M."/>
            <person name="Ikeda M."/>
            <person name="Ikeno M."/>
            <person name="Itoh S."/>
            <person name="Itoh T."/>
            <person name="Itoh Y."/>
            <person name="Itoh Y."/>
            <person name="Iwabuchi A."/>
            <person name="Kamiya K."/>
            <person name="Karasawa W."/>
            <person name="Katagiri S."/>
            <person name="Kikuta A."/>
            <person name="Kobayashi N."/>
            <person name="Kono I."/>
            <person name="Machita K."/>
            <person name="Maehara T."/>
            <person name="Mizuno H."/>
            <person name="Mizubayashi T."/>
            <person name="Mukai Y."/>
            <person name="Nagasaki H."/>
            <person name="Nakashima M."/>
            <person name="Nakama Y."/>
            <person name="Nakamichi Y."/>
            <person name="Nakamura M."/>
            <person name="Namiki N."/>
            <person name="Negishi M."/>
            <person name="Ohta I."/>
            <person name="Ono N."/>
            <person name="Saji S."/>
            <person name="Sakai K."/>
            <person name="Shibata M."/>
            <person name="Shimokawa T."/>
            <person name="Shomura A."/>
            <person name="Song J."/>
            <person name="Takazaki Y."/>
            <person name="Terasawa K."/>
            <person name="Tsuji K."/>
            <person name="Waki K."/>
            <person name="Yamagata H."/>
            <person name="Yamane H."/>
            <person name="Yoshiki S."/>
            <person name="Yoshihara R."/>
            <person name="Yukawa K."/>
            <person name="Zhong H."/>
            <person name="Iwama H."/>
            <person name="Endo T."/>
            <person name="Ito H."/>
            <person name="Hahn J.H."/>
            <person name="Kim H.I."/>
            <person name="Eun M.Y."/>
            <person name="Yano M."/>
            <person name="Jiang J."/>
            <person name="Gojobori T."/>
        </authorList>
    </citation>
    <scope>NUCLEOTIDE SEQUENCE [LARGE SCALE GENOMIC DNA]</scope>
</reference>
<dbReference type="EC" id="1.13.11.20" evidence="3"/>
<evidence type="ECO:0000256" key="9">
    <source>
        <dbReference type="SAM" id="Phobius"/>
    </source>
</evidence>
<keyword evidence="9" id="KW-1133">Transmembrane helix</keyword>
<evidence type="ECO:0000256" key="5">
    <source>
        <dbReference type="ARBA" id="ARBA00023002"/>
    </source>
</evidence>
<comment type="catalytic activity">
    <reaction evidence="7">
        <text>L-cysteine + O2 = 3-sulfino-L-alanine + H(+)</text>
        <dbReference type="Rhea" id="RHEA:20441"/>
        <dbReference type="ChEBI" id="CHEBI:15378"/>
        <dbReference type="ChEBI" id="CHEBI:15379"/>
        <dbReference type="ChEBI" id="CHEBI:35235"/>
        <dbReference type="ChEBI" id="CHEBI:61085"/>
        <dbReference type="EC" id="1.13.11.20"/>
    </reaction>
    <physiologicalReaction direction="left-to-right" evidence="7">
        <dbReference type="Rhea" id="RHEA:20442"/>
    </physiologicalReaction>
</comment>
<name>Q5SMZ5_ORYSJ</name>
<sequence length="1305" mass="145203">MKAAATTTATAIAPGGETEKSGDGGIGAAHRRCRSIWWLSTVDTRRPDIEGIGVRWNEDLRNTTSSKQKTGIILVQAPWSRALPRFIIAEFMFRQLARQQQRLHRRPASVAADWCHRLYGWSVTPPFMGIHVFTDRLAFAAADWCFRLHGWSIMPPLLGVYDFTTGLPPSPPTGILAYTVVVPPPTRLAYYAAAVGRLRLHRRPASVAAEWCLRLHGWPIMPLLLGVYVFTTGLPPSPPTGASAYTAGLLCRCCWASTTSPPACLRRRRVVPPPTRLAYYAAAVGRLRLHRRPASVAADWCPRLHGRLVTPPLMGIVIYTAGLPPSPPTGASAYTAGLLCRRCWASTTSPPACLRRRRVVPPPTRLAYYAAAVGRLRLHRRPASVAAEWCLRLHGWPIMPLLLGVYDFTAGLPPSPPSGASAYTAGLLCRCCWASTSSPPACLRRRRLVPPPIWLVGHTTVVGRLRLHHRPASVAADWCLRLHGWPIMPLLLGVYDFAADWCLRLYGWLVTPPLLGVYVFTTGLPPSPPTGASAYTAGLLCRRCWASTTSPPACLRRRRVVPPPTRLAYYAAVVGCLHPHRWLTFVAVDWNGSVRTSPPARLDRRRLVFPPTRLAYYAAVVGRLRLHRPACLRRRRLVSSPARLAYYAAVVGRLRLHRPACLRRRRPMSSPARLAFMPPLLGVYVFTDRLAFAAADWCFRLHGWPIMPPLLGVYVFTDRLAFVAADWCPRLHGWPLCRRCWASTSSPTGLPSPPPTGVSACTAGLYAAVVGRLRLHRPACLRRRRLVSSPARLAYYAAVVGRLRLHRPACLRRRRPMSSPARLAFMPPLLGVYVFTDRLAFAAADWCFRLHGWPLCRRCWASTSSPTGLPSPPPTGVSACTAGLYAAVVGRLRLHRPACLRRRRLVSSPARLAYYAAVVGRLRLHRPACLCRRRPMSSPARLAFMPPLLGVYVFTDRLAFVAADRCPRLHGWPLCRRCWASTSSPTGLPSPPPTGVSACTAGLYAAVVGRLRLHRPACLRRRRLLGVYVFTDRLAFVAADWCPRLHGWPIMPPLLGAYVFTDRLAFVAADRCPRLHGWPLCRRCWASTSSPIGLPSPPPTGVSACTAGLYAAVVGRLRLHRPAAASAADWCHRLHGWPVITPTDAIFFTAGYIAVTTNRHQYLQHKLPTFAMAADWFLHFHGCMILPVLIGLTIFIAATTTDGHHRLPPPTRVMPPPTGAFIFTTARLHYRFTSSRQHNFVIMVERLHLYYLRNQQTLLLLLHKFCYITNKFSRETQKTINKAINKLMGELQCAKKYFQQYSIPS</sequence>
<keyword evidence="6" id="KW-0408">Iron</keyword>
<evidence type="ECO:0000256" key="4">
    <source>
        <dbReference type="ARBA" id="ARBA00022723"/>
    </source>
</evidence>
<evidence type="ECO:0000256" key="8">
    <source>
        <dbReference type="SAM" id="MobiDB-lite"/>
    </source>
</evidence>
<dbReference type="InterPro" id="IPR005213">
    <property type="entry name" value="HGWP_repeat"/>
</dbReference>
<feature type="compositionally biased region" description="Low complexity" evidence="8">
    <location>
        <begin position="1"/>
        <end position="13"/>
    </location>
</feature>
<evidence type="ECO:0000256" key="1">
    <source>
        <dbReference type="ARBA" id="ARBA00001954"/>
    </source>
</evidence>
<evidence type="ECO:0000256" key="6">
    <source>
        <dbReference type="ARBA" id="ARBA00023004"/>
    </source>
</evidence>
<comment type="similarity">
    <text evidence="2">Belongs to the cysteine dioxygenase family.</text>
</comment>
<dbReference type="Pfam" id="PF03578">
    <property type="entry name" value="HGWP"/>
    <property type="match status" value="12"/>
</dbReference>
<dbReference type="EMBL" id="AP003294">
    <property type="protein sequence ID" value="BAD72409.1"/>
    <property type="molecule type" value="Genomic_DNA"/>
</dbReference>
<gene>
    <name evidence="10" type="primary">P0694A04.32</name>
</gene>